<sequence>MLTVITPAASTALTTPDAVKADLGAAWTRANVLKPDGDDGWLEAAIARASAAVCSFCRRSFAAETVRETVHLATLADVLPLTRWPLVSIASVTEGGTLLSAGDTEADEGTGLLYRLTASGSRQFWRPARIVVEYRAGYVLPGEGGCTLPRDIEHAAILLVLEQWHGIERDPRLKAKAVEGVGSETYWIPDRAELPPAVVALLAPHRQWALG</sequence>
<evidence type="ECO:0008006" key="3">
    <source>
        <dbReference type="Google" id="ProtNLM"/>
    </source>
</evidence>
<comment type="caution">
    <text evidence="1">The sequence shown here is derived from an EMBL/GenBank/DDBJ whole genome shotgun (WGS) entry which is preliminary data.</text>
</comment>
<dbReference type="Proteomes" id="UP001628281">
    <property type="component" value="Unassembled WGS sequence"/>
</dbReference>
<protein>
    <recommendedName>
        <fullName evidence="3">PhiE125 gp8 family phage protein</fullName>
    </recommendedName>
</protein>
<gene>
    <name evidence="1" type="ORF">ACJ41P_22775</name>
</gene>
<name>A0ABW8VHR5_9PROT</name>
<keyword evidence="2" id="KW-1185">Reference proteome</keyword>
<dbReference type="EMBL" id="JBJLSN010000039">
    <property type="protein sequence ID" value="MFL7903977.1"/>
    <property type="molecule type" value="Genomic_DNA"/>
</dbReference>
<dbReference type="RefSeq" id="WP_407825133.1">
    <property type="nucleotide sequence ID" value="NZ_JBJLSN010000039.1"/>
</dbReference>
<accession>A0ABW8VHR5</accession>
<proteinExistence type="predicted"/>
<evidence type="ECO:0000313" key="1">
    <source>
        <dbReference type="EMBL" id="MFL7903977.1"/>
    </source>
</evidence>
<reference evidence="1 2" key="1">
    <citation type="submission" date="2024-11" db="EMBL/GenBank/DDBJ databases">
        <title>Draft genome sequences of two bacteria associated to sugarcane roots in Colombia.</title>
        <authorList>
            <person name="Pardo-Diaz S."/>
            <person name="Masmela-Mendoza J."/>
            <person name="Delgadillo-Duran P."/>
            <person name="Bautista E.J."/>
            <person name="Rojas-Tapias D.F."/>
        </authorList>
    </citation>
    <scope>NUCLEOTIDE SEQUENCE [LARGE SCALE GENOMIC DNA]</scope>
    <source>
        <strain evidence="1 2">Ap18</strain>
    </source>
</reference>
<evidence type="ECO:0000313" key="2">
    <source>
        <dbReference type="Proteomes" id="UP001628281"/>
    </source>
</evidence>
<organism evidence="1 2">
    <name type="scientific">Azospirillum argentinense</name>
    <dbReference type="NCBI Taxonomy" id="2970906"/>
    <lineage>
        <taxon>Bacteria</taxon>
        <taxon>Pseudomonadati</taxon>
        <taxon>Pseudomonadota</taxon>
        <taxon>Alphaproteobacteria</taxon>
        <taxon>Rhodospirillales</taxon>
        <taxon>Azospirillaceae</taxon>
        <taxon>Azospirillum</taxon>
    </lineage>
</organism>